<dbReference type="AlphaFoldDB" id="A0A1F5SXA6"/>
<evidence type="ECO:0000313" key="2">
    <source>
        <dbReference type="Proteomes" id="UP000176915"/>
    </source>
</evidence>
<proteinExistence type="predicted"/>
<comment type="caution">
    <text evidence="1">The sequence shown here is derived from an EMBL/GenBank/DDBJ whole genome shotgun (WGS) entry which is preliminary data.</text>
</comment>
<gene>
    <name evidence="1" type="ORF">A3H09_01630</name>
</gene>
<sequence>MCGGVGFKIKNIPERELKKYYPPDMTKRFKAADRAESFFWQKNPVLPVKTDGTVELVERGNRDDQLKLPLTGWAKAESIKVP</sequence>
<reference evidence="1 2" key="1">
    <citation type="journal article" date="2016" name="Nat. Commun.">
        <title>Thousands of microbial genomes shed light on interconnected biogeochemical processes in an aquifer system.</title>
        <authorList>
            <person name="Anantharaman K."/>
            <person name="Brown C.T."/>
            <person name="Hug L.A."/>
            <person name="Sharon I."/>
            <person name="Castelle C.J."/>
            <person name="Probst A.J."/>
            <person name="Thomas B.C."/>
            <person name="Singh A."/>
            <person name="Wilkins M.J."/>
            <person name="Karaoz U."/>
            <person name="Brodie E.L."/>
            <person name="Williams K.H."/>
            <person name="Hubbard S.S."/>
            <person name="Banfield J.F."/>
        </authorList>
    </citation>
    <scope>NUCLEOTIDE SEQUENCE [LARGE SCALE GENOMIC DNA]</scope>
</reference>
<name>A0A1F5SXA6_9BACT</name>
<dbReference type="EMBL" id="MFFY01000021">
    <property type="protein sequence ID" value="OGF31269.1"/>
    <property type="molecule type" value="Genomic_DNA"/>
</dbReference>
<protein>
    <submittedName>
        <fullName evidence="1">Uncharacterized protein</fullName>
    </submittedName>
</protein>
<accession>A0A1F5SXA6</accession>
<dbReference type="Proteomes" id="UP000176915">
    <property type="component" value="Unassembled WGS sequence"/>
</dbReference>
<organism evidence="1 2">
    <name type="scientific">Candidatus Falkowbacteria bacterium RIFCSPLOWO2_12_FULL_45_13</name>
    <dbReference type="NCBI Taxonomy" id="1797991"/>
    <lineage>
        <taxon>Bacteria</taxon>
        <taxon>Candidatus Falkowiibacteriota</taxon>
    </lineage>
</organism>
<evidence type="ECO:0000313" key="1">
    <source>
        <dbReference type="EMBL" id="OGF31269.1"/>
    </source>
</evidence>